<sequence length="456" mass="49252">MVNTPPPPNPAPGGDATTSVQADALKGSEDVSSILANLSAEQLASIMDAARASGGAGTSDATSGVDTTAILASLPPGLGQAASALTSFASSFKRGNNQGQEREGAEASGADGEGEQRAAADGDTKDIKQSDSQQQQQQQDQQQQSYDEQHGQHDHQQSQQEHQHQQHDEQHDQHHHQQQQQQQQHLQSQSVDRYGDATAAALAAMESLAAQGGLSTPMNHRQGRQKRDLGPEAERMRKDNHKEVERKRREQISSGINELAAIVPSSETSSSRTTNKTAIINSAVDYIQRLKNNEADNIEKWTLEKLLMDQAVKDLNQQLEDAKKEISRLRAQLGLPEEVAPPPQHQQGEEQHQHQQYDEQQHHQQQQHDVDPRLNDGADRQGSALNEVAAAAAAAALDARSQQEAAATVYGEDDSARKSRARSRSQVEAAEGGDKKAAGDDSSAATGGRAKRSRQA</sequence>
<name>A0A316YBU7_9BASI</name>
<dbReference type="SMART" id="SM00353">
    <property type="entry name" value="HLH"/>
    <property type="match status" value="1"/>
</dbReference>
<dbReference type="STRING" id="215250.A0A316YBU7"/>
<dbReference type="CDD" id="cd11398">
    <property type="entry name" value="bHLHzip_scCBP1"/>
    <property type="match status" value="1"/>
</dbReference>
<feature type="compositionally biased region" description="Low complexity" evidence="4">
    <location>
        <begin position="130"/>
        <end position="145"/>
    </location>
</feature>
<evidence type="ECO:0000256" key="1">
    <source>
        <dbReference type="ARBA" id="ARBA00023125"/>
    </source>
</evidence>
<feature type="region of interest" description="Disordered" evidence="4">
    <location>
        <begin position="338"/>
        <end position="456"/>
    </location>
</feature>
<dbReference type="PROSITE" id="PS50888">
    <property type="entry name" value="BHLH"/>
    <property type="match status" value="1"/>
</dbReference>
<feature type="compositionally biased region" description="Low complexity" evidence="4">
    <location>
        <begin position="178"/>
        <end position="190"/>
    </location>
</feature>
<feature type="region of interest" description="Disordered" evidence="4">
    <location>
        <begin position="211"/>
        <end position="252"/>
    </location>
</feature>
<dbReference type="PANTHER" id="PTHR47787:SF1">
    <property type="entry name" value="CENTROMERE-BINDING PROTEIN 1"/>
    <property type="match status" value="1"/>
</dbReference>
<keyword evidence="3" id="KW-0175">Coiled coil</keyword>
<dbReference type="PANTHER" id="PTHR47787">
    <property type="entry name" value="CENTROMERE-BINDING PROTEIN 1"/>
    <property type="match status" value="1"/>
</dbReference>
<feature type="domain" description="BHLH" evidence="5">
    <location>
        <begin position="236"/>
        <end position="290"/>
    </location>
</feature>
<evidence type="ECO:0000313" key="7">
    <source>
        <dbReference type="Proteomes" id="UP000245768"/>
    </source>
</evidence>
<dbReference type="SUPFAM" id="SSF47459">
    <property type="entry name" value="HLH, helix-loop-helix DNA-binding domain"/>
    <property type="match status" value="1"/>
</dbReference>
<dbReference type="InterPro" id="IPR036638">
    <property type="entry name" value="HLH_DNA-bd_sf"/>
</dbReference>
<dbReference type="AlphaFoldDB" id="A0A316YBU7"/>
<dbReference type="EMBL" id="KZ819641">
    <property type="protein sequence ID" value="PWN87006.1"/>
    <property type="molecule type" value="Genomic_DNA"/>
</dbReference>
<dbReference type="GO" id="GO:0003677">
    <property type="term" value="F:DNA binding"/>
    <property type="evidence" value="ECO:0007669"/>
    <property type="project" value="UniProtKB-KW"/>
</dbReference>
<evidence type="ECO:0000313" key="6">
    <source>
        <dbReference type="EMBL" id="PWN87006.1"/>
    </source>
</evidence>
<dbReference type="Gene3D" id="4.10.280.10">
    <property type="entry name" value="Helix-loop-helix DNA-binding domain"/>
    <property type="match status" value="1"/>
</dbReference>
<dbReference type="GO" id="GO:0003700">
    <property type="term" value="F:DNA-binding transcription factor activity"/>
    <property type="evidence" value="ECO:0007669"/>
    <property type="project" value="InterPro"/>
</dbReference>
<organism evidence="6 7">
    <name type="scientific">Acaromyces ingoldii</name>
    <dbReference type="NCBI Taxonomy" id="215250"/>
    <lineage>
        <taxon>Eukaryota</taxon>
        <taxon>Fungi</taxon>
        <taxon>Dikarya</taxon>
        <taxon>Basidiomycota</taxon>
        <taxon>Ustilaginomycotina</taxon>
        <taxon>Exobasidiomycetes</taxon>
        <taxon>Exobasidiales</taxon>
        <taxon>Cryptobasidiaceae</taxon>
        <taxon>Acaromyces</taxon>
    </lineage>
</organism>
<feature type="compositionally biased region" description="Low complexity" evidence="4">
    <location>
        <begin position="383"/>
        <end position="407"/>
    </location>
</feature>
<dbReference type="InterPro" id="IPR011598">
    <property type="entry name" value="bHLH_dom"/>
</dbReference>
<keyword evidence="7" id="KW-1185">Reference proteome</keyword>
<evidence type="ECO:0000256" key="4">
    <source>
        <dbReference type="SAM" id="MobiDB-lite"/>
    </source>
</evidence>
<dbReference type="GeneID" id="37044737"/>
<dbReference type="InterPro" id="IPR047206">
    <property type="entry name" value="bHLHzip_scCBP1-like"/>
</dbReference>
<protein>
    <recommendedName>
        <fullName evidence="5">BHLH domain-containing protein</fullName>
    </recommendedName>
</protein>
<feature type="compositionally biased region" description="Basic and acidic residues" evidence="4">
    <location>
        <begin position="114"/>
        <end position="129"/>
    </location>
</feature>
<keyword evidence="1" id="KW-0238">DNA-binding</keyword>
<dbReference type="GO" id="GO:0046983">
    <property type="term" value="F:protein dimerization activity"/>
    <property type="evidence" value="ECO:0007669"/>
    <property type="project" value="InterPro"/>
</dbReference>
<evidence type="ECO:0000259" key="5">
    <source>
        <dbReference type="PROSITE" id="PS50888"/>
    </source>
</evidence>
<dbReference type="RefSeq" id="XP_025374204.1">
    <property type="nucleotide sequence ID" value="XM_025522821.1"/>
</dbReference>
<dbReference type="GO" id="GO:0005634">
    <property type="term" value="C:nucleus"/>
    <property type="evidence" value="ECO:0007669"/>
    <property type="project" value="TreeGrafter"/>
</dbReference>
<feature type="compositionally biased region" description="Basic and acidic residues" evidence="4">
    <location>
        <begin position="347"/>
        <end position="379"/>
    </location>
</feature>
<keyword evidence="2" id="KW-0539">Nucleus</keyword>
<dbReference type="OrthoDB" id="71302at2759"/>
<feature type="region of interest" description="Disordered" evidence="4">
    <location>
        <begin position="92"/>
        <end position="198"/>
    </location>
</feature>
<feature type="compositionally biased region" description="Basic and acidic residues" evidence="4">
    <location>
        <begin position="147"/>
        <end position="172"/>
    </location>
</feature>
<gene>
    <name evidence="6" type="ORF">FA10DRAFT_269621</name>
</gene>
<evidence type="ECO:0000256" key="2">
    <source>
        <dbReference type="ARBA" id="ARBA00023242"/>
    </source>
</evidence>
<accession>A0A316YBU7</accession>
<evidence type="ECO:0000256" key="3">
    <source>
        <dbReference type="SAM" id="Coils"/>
    </source>
</evidence>
<reference evidence="6" key="1">
    <citation type="journal article" date="2018" name="Mol. Biol. Evol.">
        <title>Broad Genomic Sampling Reveals a Smut Pathogenic Ancestry of the Fungal Clade Ustilaginomycotina.</title>
        <authorList>
            <person name="Kijpornyongpan T."/>
            <person name="Mondo S.J."/>
            <person name="Barry K."/>
            <person name="Sandor L."/>
            <person name="Lee J."/>
            <person name="Lipzen A."/>
            <person name="Pangilinan J."/>
            <person name="LaButti K."/>
            <person name="Hainaut M."/>
            <person name="Henrissat B."/>
            <person name="Grigoriev I.V."/>
            <person name="Spatafora J.W."/>
            <person name="Aime M.C."/>
        </authorList>
    </citation>
    <scope>NUCLEOTIDE SEQUENCE [LARGE SCALE GENOMIC DNA]</scope>
    <source>
        <strain evidence="6">MCA 4198</strain>
    </source>
</reference>
<feature type="compositionally biased region" description="Basic and acidic residues" evidence="4">
    <location>
        <begin position="225"/>
        <end position="251"/>
    </location>
</feature>
<dbReference type="InParanoid" id="A0A316YBU7"/>
<dbReference type="Proteomes" id="UP000245768">
    <property type="component" value="Unassembled WGS sequence"/>
</dbReference>
<feature type="coiled-coil region" evidence="3">
    <location>
        <begin position="305"/>
        <end position="332"/>
    </location>
</feature>
<dbReference type="Pfam" id="PF00010">
    <property type="entry name" value="HLH"/>
    <property type="match status" value="1"/>
</dbReference>
<proteinExistence type="predicted"/>